<reference evidence="1 2" key="1">
    <citation type="submission" date="2006-02" db="EMBL/GenBank/DDBJ databases">
        <authorList>
            <person name="Moran M.A."/>
            <person name="Kjelleberg S."/>
            <person name="Egan S."/>
            <person name="Saunders N."/>
            <person name="Thomas T."/>
            <person name="Ferriera S."/>
            <person name="Johnson J."/>
            <person name="Kravitz S."/>
            <person name="Halpern A."/>
            <person name="Remington K."/>
            <person name="Beeson K."/>
            <person name="Tran B."/>
            <person name="Rogers Y.-H."/>
            <person name="Friedman R."/>
            <person name="Venter J.C."/>
        </authorList>
    </citation>
    <scope>NUCLEOTIDE SEQUENCE [LARGE SCALE GENOMIC DNA]</scope>
    <source>
        <strain evidence="1 2">D2</strain>
    </source>
</reference>
<dbReference type="STRING" id="87626.PTD2_05555"/>
<protein>
    <submittedName>
        <fullName evidence="1">Uncharacterized protein</fullName>
    </submittedName>
</protein>
<dbReference type="HOGENOM" id="CLU_3357952_0_0_6"/>
<proteinExistence type="predicted"/>
<dbReference type="EMBL" id="AAOH01000007">
    <property type="protein sequence ID" value="EAR27111.1"/>
    <property type="molecule type" value="Genomic_DNA"/>
</dbReference>
<evidence type="ECO:0000313" key="1">
    <source>
        <dbReference type="EMBL" id="EAR27111.1"/>
    </source>
</evidence>
<organism evidence="1 2">
    <name type="scientific">Pseudoalteromonas tunicata D2</name>
    <dbReference type="NCBI Taxonomy" id="87626"/>
    <lineage>
        <taxon>Bacteria</taxon>
        <taxon>Pseudomonadati</taxon>
        <taxon>Pseudomonadota</taxon>
        <taxon>Gammaproteobacteria</taxon>
        <taxon>Alteromonadales</taxon>
        <taxon>Pseudoalteromonadaceae</taxon>
        <taxon>Pseudoalteromonas</taxon>
    </lineage>
</organism>
<dbReference type="AlphaFoldDB" id="A4CDR9"/>
<dbReference type="Proteomes" id="UP000006201">
    <property type="component" value="Unassembled WGS sequence"/>
</dbReference>
<name>A4CDR9_9GAMM</name>
<comment type="caution">
    <text evidence="1">The sequence shown here is derived from an EMBL/GenBank/DDBJ whole genome shotgun (WGS) entry which is preliminary data.</text>
</comment>
<evidence type="ECO:0000313" key="2">
    <source>
        <dbReference type="Proteomes" id="UP000006201"/>
    </source>
</evidence>
<accession>A4CDR9</accession>
<gene>
    <name evidence="1" type="ORF">PTD2_05555</name>
</gene>
<keyword evidence="2" id="KW-1185">Reference proteome</keyword>
<sequence length="36" mass="3852">MLAAYQSGVLFNSTNQTGVKYAKISGYFSASSTFDP</sequence>